<dbReference type="InParanoid" id="A0A0V0Q9T4"/>
<gene>
    <name evidence="2" type="ORF">PPERSA_09436</name>
</gene>
<keyword evidence="3" id="KW-1185">Reference proteome</keyword>
<dbReference type="Proteomes" id="UP000054937">
    <property type="component" value="Unassembled WGS sequence"/>
</dbReference>
<evidence type="ECO:0008006" key="4">
    <source>
        <dbReference type="Google" id="ProtNLM"/>
    </source>
</evidence>
<evidence type="ECO:0000313" key="3">
    <source>
        <dbReference type="Proteomes" id="UP000054937"/>
    </source>
</evidence>
<dbReference type="EMBL" id="LDAU01000225">
    <property type="protein sequence ID" value="KRW98911.1"/>
    <property type="molecule type" value="Genomic_DNA"/>
</dbReference>
<dbReference type="AlphaFoldDB" id="A0A0V0Q9T4"/>
<evidence type="ECO:0000313" key="2">
    <source>
        <dbReference type="EMBL" id="KRW98911.1"/>
    </source>
</evidence>
<keyword evidence="1" id="KW-1133">Transmembrane helix</keyword>
<name>A0A0V0Q9T4_PSEPJ</name>
<comment type="caution">
    <text evidence="2">The sequence shown here is derived from an EMBL/GenBank/DDBJ whole genome shotgun (WGS) entry which is preliminary data.</text>
</comment>
<keyword evidence="1" id="KW-0812">Transmembrane</keyword>
<proteinExistence type="predicted"/>
<organism evidence="2 3">
    <name type="scientific">Pseudocohnilembus persalinus</name>
    <name type="common">Ciliate</name>
    <dbReference type="NCBI Taxonomy" id="266149"/>
    <lineage>
        <taxon>Eukaryota</taxon>
        <taxon>Sar</taxon>
        <taxon>Alveolata</taxon>
        <taxon>Ciliophora</taxon>
        <taxon>Intramacronucleata</taxon>
        <taxon>Oligohymenophorea</taxon>
        <taxon>Scuticociliatia</taxon>
        <taxon>Philasterida</taxon>
        <taxon>Pseudocohnilembidae</taxon>
        <taxon>Pseudocohnilembus</taxon>
    </lineage>
</organism>
<accession>A0A0V0Q9T4</accession>
<feature type="transmembrane region" description="Helical" evidence="1">
    <location>
        <begin position="77"/>
        <end position="98"/>
    </location>
</feature>
<keyword evidence="1" id="KW-0472">Membrane</keyword>
<protein>
    <recommendedName>
        <fullName evidence="4">Transmembrane protein</fullName>
    </recommendedName>
</protein>
<reference evidence="2 3" key="1">
    <citation type="journal article" date="2015" name="Sci. Rep.">
        <title>Genome of the facultative scuticociliatosis pathogen Pseudocohnilembus persalinus provides insight into its virulence through horizontal gene transfer.</title>
        <authorList>
            <person name="Xiong J."/>
            <person name="Wang G."/>
            <person name="Cheng J."/>
            <person name="Tian M."/>
            <person name="Pan X."/>
            <person name="Warren A."/>
            <person name="Jiang C."/>
            <person name="Yuan D."/>
            <person name="Miao W."/>
        </authorList>
    </citation>
    <scope>NUCLEOTIDE SEQUENCE [LARGE SCALE GENOMIC DNA]</scope>
    <source>
        <strain evidence="2">36N120E</strain>
    </source>
</reference>
<evidence type="ECO:0000256" key="1">
    <source>
        <dbReference type="SAM" id="Phobius"/>
    </source>
</evidence>
<sequence>MIKNQMTTKLEMLGKMRQNFFTLKIYILINQKQESELLQHLKEFLANVVALVIKEKQIFFQEDKLQHTILQRKSKVLVYYHIIGFYLAFNLLTLAQILEILIRQLK</sequence>